<comment type="function">
    <text evidence="9">Catalyzes the hydroxylation of the N(6)-(4-aminobutyl)-L-lysine intermediate produced by deoxyhypusine synthase/DHPS on a critical lysine of the eukaryotic translation initiation factor 5A/eIF-5A. This is the second step of the post-translational modification of that lysine into an unusual amino acid residue named hypusine. Hypusination is unique to mature eIF-5A factor and is essential for its function.</text>
</comment>
<evidence type="ECO:0000256" key="6">
    <source>
        <dbReference type="ARBA" id="ARBA00023004"/>
    </source>
</evidence>
<proteinExistence type="inferred from homology"/>
<dbReference type="InterPro" id="IPR021133">
    <property type="entry name" value="HEAT_type_2"/>
</dbReference>
<dbReference type="InterPro" id="IPR027517">
    <property type="entry name" value="Deoxyhypusine_hydroxylase"/>
</dbReference>
<feature type="binding site" evidence="10">
    <location>
        <position position="117"/>
    </location>
    <ligand>
        <name>Fe cation</name>
        <dbReference type="ChEBI" id="CHEBI:24875"/>
        <label>1</label>
    </ligand>
</feature>
<dbReference type="SUPFAM" id="SSF48371">
    <property type="entry name" value="ARM repeat"/>
    <property type="match status" value="1"/>
</dbReference>
<dbReference type="GO" id="GO:0005737">
    <property type="term" value="C:cytoplasm"/>
    <property type="evidence" value="ECO:0007669"/>
    <property type="project" value="UniProtKB-SubCell"/>
</dbReference>
<protein>
    <recommendedName>
        <fullName evidence="10">Deoxyhypusine hydroxylase</fullName>
        <shortName evidence="10">DOHH</shortName>
        <ecNumber evidence="10">1.14.99.29</ecNumber>
    </recommendedName>
    <alternativeName>
        <fullName evidence="10">Deoxyhypusine dioxygenase</fullName>
    </alternativeName>
    <alternativeName>
        <fullName evidence="10">Deoxyhypusine monooxygenase</fullName>
    </alternativeName>
</protein>
<comment type="subcellular location">
    <subcellularLocation>
        <location evidence="10">Cytoplasm</location>
    </subcellularLocation>
    <subcellularLocation>
        <location evidence="10">Nucleus</location>
    </subcellularLocation>
</comment>
<evidence type="ECO:0000256" key="7">
    <source>
        <dbReference type="ARBA" id="ARBA00023033"/>
    </source>
</evidence>
<dbReference type="PROSITE" id="PS50077">
    <property type="entry name" value="HEAT_REPEAT"/>
    <property type="match status" value="1"/>
</dbReference>
<comment type="pathway">
    <text evidence="2 10">Protein modification; eIF5A hypusination.</text>
</comment>
<dbReference type="Gene3D" id="1.25.10.10">
    <property type="entry name" value="Leucine-rich Repeat Variant"/>
    <property type="match status" value="2"/>
</dbReference>
<dbReference type="InterPro" id="IPR011989">
    <property type="entry name" value="ARM-like"/>
</dbReference>
<evidence type="ECO:0000313" key="12">
    <source>
        <dbReference type="EMBL" id="GJJ15728.1"/>
    </source>
</evidence>
<keyword evidence="7 10" id="KW-0503">Monooxygenase</keyword>
<evidence type="ECO:0000256" key="9">
    <source>
        <dbReference type="ARBA" id="ARBA00045876"/>
    </source>
</evidence>
<feature type="binding site" evidence="10">
    <location>
        <position position="116"/>
    </location>
    <ligand>
        <name>Fe cation</name>
        <dbReference type="ChEBI" id="CHEBI:24875"/>
        <label>1</label>
    </ligand>
</feature>
<keyword evidence="3 10" id="KW-0479">Metal-binding</keyword>
<evidence type="ECO:0000256" key="10">
    <source>
        <dbReference type="HAMAP-Rule" id="MF_03101"/>
    </source>
</evidence>
<comment type="catalytic activity">
    <reaction evidence="1 10">
        <text>[eIF5A protein]-deoxyhypusine + AH2 + O2 = [eIF5A protein]-hypusine + A + H2O</text>
        <dbReference type="Rhea" id="RHEA:14101"/>
        <dbReference type="Rhea" id="RHEA-COMP:10144"/>
        <dbReference type="Rhea" id="RHEA-COMP:12592"/>
        <dbReference type="ChEBI" id="CHEBI:13193"/>
        <dbReference type="ChEBI" id="CHEBI:15377"/>
        <dbReference type="ChEBI" id="CHEBI:15379"/>
        <dbReference type="ChEBI" id="CHEBI:17499"/>
        <dbReference type="ChEBI" id="CHEBI:82657"/>
        <dbReference type="ChEBI" id="CHEBI:91175"/>
        <dbReference type="EC" id="1.14.99.29"/>
    </reaction>
</comment>
<comment type="similarity">
    <text evidence="10">Belongs to the deoxyhypusine hydroxylase family.</text>
</comment>
<comment type="caution">
    <text evidence="12">The sequence shown here is derived from an EMBL/GenBank/DDBJ whole genome shotgun (WGS) entry which is preliminary data.</text>
</comment>
<dbReference type="GO" id="GO:0019135">
    <property type="term" value="F:deoxyhypusine monooxygenase activity"/>
    <property type="evidence" value="ECO:0007669"/>
    <property type="project" value="UniProtKB-UniRule"/>
</dbReference>
<feature type="binding site" evidence="10">
    <location>
        <position position="260"/>
    </location>
    <ligand>
        <name>Fe cation</name>
        <dbReference type="ChEBI" id="CHEBI:24875"/>
        <label>2</label>
    </ligand>
</feature>
<comment type="function">
    <text evidence="10">Catalyzes the hydroxylation of the N(6)-(4-aminobutyl)-L-lysine intermediate to form hypusine, an essential post-translational modification only found in mature eIF-5A factor.</text>
</comment>
<organism evidence="12 13">
    <name type="scientific">Clathrus columnatus</name>
    <dbReference type="NCBI Taxonomy" id="1419009"/>
    <lineage>
        <taxon>Eukaryota</taxon>
        <taxon>Fungi</taxon>
        <taxon>Dikarya</taxon>
        <taxon>Basidiomycota</taxon>
        <taxon>Agaricomycotina</taxon>
        <taxon>Agaricomycetes</taxon>
        <taxon>Phallomycetidae</taxon>
        <taxon>Phallales</taxon>
        <taxon>Clathraceae</taxon>
        <taxon>Clathrus</taxon>
    </lineage>
</organism>
<comment type="cofactor">
    <cofactor evidence="10">
        <name>Fe(2+)</name>
        <dbReference type="ChEBI" id="CHEBI:29033"/>
    </cofactor>
    <text evidence="10">Binds 2 Fe(2+) ions per subunit.</text>
</comment>
<dbReference type="HAMAP" id="MF_03101">
    <property type="entry name" value="Deoxyhypusine_hydroxylase"/>
    <property type="match status" value="1"/>
</dbReference>
<dbReference type="Pfam" id="PF13646">
    <property type="entry name" value="HEAT_2"/>
    <property type="match status" value="2"/>
</dbReference>
<dbReference type="AlphaFoldDB" id="A0AAV5ART9"/>
<dbReference type="InterPro" id="IPR016024">
    <property type="entry name" value="ARM-type_fold"/>
</dbReference>
<keyword evidence="10" id="KW-0539">Nucleus</keyword>
<dbReference type="Proteomes" id="UP001050691">
    <property type="component" value="Unassembled WGS sequence"/>
</dbReference>
<dbReference type="EMBL" id="BPWL01000011">
    <property type="protein sequence ID" value="GJJ15728.1"/>
    <property type="molecule type" value="Genomic_DNA"/>
</dbReference>
<dbReference type="SMART" id="SM00567">
    <property type="entry name" value="EZ_HEAT"/>
    <property type="match status" value="5"/>
</dbReference>
<keyword evidence="6 10" id="KW-0408">Iron</keyword>
<dbReference type="GO" id="GO:0005634">
    <property type="term" value="C:nucleus"/>
    <property type="evidence" value="ECO:0007669"/>
    <property type="project" value="UniProtKB-SubCell"/>
</dbReference>
<evidence type="ECO:0000256" key="3">
    <source>
        <dbReference type="ARBA" id="ARBA00022723"/>
    </source>
</evidence>
<dbReference type="InterPro" id="IPR004155">
    <property type="entry name" value="PBS_lyase_HEAT"/>
</dbReference>
<sequence>MAVSGPISSSTLDSLRSTLLNLSGHTPLAQRFRALFTLKNLGKLSSDSDSSLKIQDKPDTLVSDAAIVVISQGFADPSALLKHELAYVLGQMGNPKAIRVLEDVLQDEKQEAMVRHEAAEALGALSSASSEQLLRKYLHDNERCVRETCEIALARIDWARSQSIGQTKGSALSPPQFTSVDPAPPEILSSSFSSDSDSLDNIKSLQQKLTSADLPLFERYRAMFSLRNIVGSHVNVKVQKAAVDALAAGFDDDSELFKHEIAFVFGQLSTPHSIPALLQVLKNDNESAMVRHEAAEALGGIVGEPPLDSTSETVDVLSILKEWSTRSDAPRIVRESCLVAIDMWEYENSNEFQYANGLDTTTAEITVDA</sequence>
<dbReference type="PANTHER" id="PTHR12697">
    <property type="entry name" value="PBS LYASE HEAT-LIKE PROTEIN"/>
    <property type="match status" value="1"/>
</dbReference>
<evidence type="ECO:0000256" key="5">
    <source>
        <dbReference type="ARBA" id="ARBA00023002"/>
    </source>
</evidence>
<evidence type="ECO:0000256" key="2">
    <source>
        <dbReference type="ARBA" id="ARBA00005041"/>
    </source>
</evidence>
<evidence type="ECO:0000256" key="11">
    <source>
        <dbReference type="PROSITE-ProRule" id="PRU00103"/>
    </source>
</evidence>
<accession>A0AAV5ART9</accession>
<evidence type="ECO:0000256" key="1">
    <source>
        <dbReference type="ARBA" id="ARBA00000068"/>
    </source>
</evidence>
<feature type="binding site" evidence="10">
    <location>
        <position position="84"/>
    </location>
    <ligand>
        <name>Fe cation</name>
        <dbReference type="ChEBI" id="CHEBI:24875"/>
        <label>1</label>
    </ligand>
</feature>
<keyword evidence="10" id="KW-0963">Cytoplasm</keyword>
<feature type="binding site" evidence="10">
    <location>
        <position position="83"/>
    </location>
    <ligand>
        <name>Fe cation</name>
        <dbReference type="ChEBI" id="CHEBI:24875"/>
        <label>1</label>
    </ligand>
</feature>
<feature type="binding site" evidence="10">
    <location>
        <position position="292"/>
    </location>
    <ligand>
        <name>Fe cation</name>
        <dbReference type="ChEBI" id="CHEBI:24875"/>
        <label>2</label>
    </ligand>
</feature>
<keyword evidence="13" id="KW-1185">Reference proteome</keyword>
<evidence type="ECO:0000256" key="8">
    <source>
        <dbReference type="ARBA" id="ARBA00023256"/>
    </source>
</evidence>
<feature type="repeat" description="HEAT" evidence="11">
    <location>
        <begin position="97"/>
        <end position="137"/>
    </location>
</feature>
<keyword evidence="4" id="KW-0677">Repeat</keyword>
<gene>
    <name evidence="10" type="primary">LIA1</name>
    <name evidence="12" type="ORF">Clacol_010006</name>
</gene>
<feature type="binding site" evidence="10">
    <location>
        <position position="293"/>
    </location>
    <ligand>
        <name>Fe cation</name>
        <dbReference type="ChEBI" id="CHEBI:24875"/>
        <label>2</label>
    </ligand>
</feature>
<reference evidence="12" key="1">
    <citation type="submission" date="2021-10" db="EMBL/GenBank/DDBJ databases">
        <title>De novo Genome Assembly of Clathrus columnatus (Basidiomycota, Fungi) Using Illumina and Nanopore Sequence Data.</title>
        <authorList>
            <person name="Ogiso-Tanaka E."/>
            <person name="Itagaki H."/>
            <person name="Hosoya T."/>
            <person name="Hosaka K."/>
        </authorList>
    </citation>
    <scope>NUCLEOTIDE SEQUENCE</scope>
    <source>
        <strain evidence="12">MO-923</strain>
    </source>
</reference>
<evidence type="ECO:0000256" key="4">
    <source>
        <dbReference type="ARBA" id="ARBA00022737"/>
    </source>
</evidence>
<name>A0AAV5ART9_9AGAM</name>
<feature type="binding site" evidence="10">
    <location>
        <position position="259"/>
    </location>
    <ligand>
        <name>Fe cation</name>
        <dbReference type="ChEBI" id="CHEBI:24875"/>
        <label>2</label>
    </ligand>
</feature>
<dbReference type="GO" id="GO:0046872">
    <property type="term" value="F:metal ion binding"/>
    <property type="evidence" value="ECO:0007669"/>
    <property type="project" value="UniProtKB-KW"/>
</dbReference>
<dbReference type="PANTHER" id="PTHR12697:SF5">
    <property type="entry name" value="DEOXYHYPUSINE HYDROXYLASE"/>
    <property type="match status" value="1"/>
</dbReference>
<keyword evidence="8 10" id="KW-0386">Hypusine biosynthesis</keyword>
<keyword evidence="5 10" id="KW-0560">Oxidoreductase</keyword>
<dbReference type="EC" id="1.14.99.29" evidence="10"/>
<evidence type="ECO:0000313" key="13">
    <source>
        <dbReference type="Proteomes" id="UP001050691"/>
    </source>
</evidence>